<accession>A0AAD9WNB3</accession>
<dbReference type="AlphaFoldDB" id="A0AAD9WNB3"/>
<keyword evidence="1" id="KW-0812">Transmembrane</keyword>
<dbReference type="Proteomes" id="UP001280121">
    <property type="component" value="Unassembled WGS sequence"/>
</dbReference>
<keyword evidence="3" id="KW-1185">Reference proteome</keyword>
<reference evidence="2" key="1">
    <citation type="journal article" date="2023" name="Plant J.">
        <title>Genome sequences and population genomics provide insights into the demographic history, inbreeding, and mutation load of two 'living fossil' tree species of Dipteronia.</title>
        <authorList>
            <person name="Feng Y."/>
            <person name="Comes H.P."/>
            <person name="Chen J."/>
            <person name="Zhu S."/>
            <person name="Lu R."/>
            <person name="Zhang X."/>
            <person name="Li P."/>
            <person name="Qiu J."/>
            <person name="Olsen K.M."/>
            <person name="Qiu Y."/>
        </authorList>
    </citation>
    <scope>NUCLEOTIDE SEQUENCE</scope>
    <source>
        <strain evidence="2">KIB01</strain>
    </source>
</reference>
<proteinExistence type="predicted"/>
<evidence type="ECO:0000313" key="3">
    <source>
        <dbReference type="Proteomes" id="UP001280121"/>
    </source>
</evidence>
<keyword evidence="1" id="KW-1133">Transmembrane helix</keyword>
<name>A0AAD9WNB3_9ROSI</name>
<keyword evidence="1" id="KW-0472">Membrane</keyword>
<dbReference type="InterPro" id="IPR036259">
    <property type="entry name" value="MFS_trans_sf"/>
</dbReference>
<dbReference type="Gene3D" id="1.20.1250.20">
    <property type="entry name" value="MFS general substrate transporter like domains"/>
    <property type="match status" value="1"/>
</dbReference>
<comment type="caution">
    <text evidence="2">The sequence shown here is derived from an EMBL/GenBank/DDBJ whole genome shotgun (WGS) entry which is preliminary data.</text>
</comment>
<organism evidence="2 3">
    <name type="scientific">Dipteronia dyeriana</name>
    <dbReference type="NCBI Taxonomy" id="168575"/>
    <lineage>
        <taxon>Eukaryota</taxon>
        <taxon>Viridiplantae</taxon>
        <taxon>Streptophyta</taxon>
        <taxon>Embryophyta</taxon>
        <taxon>Tracheophyta</taxon>
        <taxon>Spermatophyta</taxon>
        <taxon>Magnoliopsida</taxon>
        <taxon>eudicotyledons</taxon>
        <taxon>Gunneridae</taxon>
        <taxon>Pentapetalae</taxon>
        <taxon>rosids</taxon>
        <taxon>malvids</taxon>
        <taxon>Sapindales</taxon>
        <taxon>Sapindaceae</taxon>
        <taxon>Hippocastanoideae</taxon>
        <taxon>Acereae</taxon>
        <taxon>Dipteronia</taxon>
    </lineage>
</organism>
<feature type="transmembrane region" description="Helical" evidence="1">
    <location>
        <begin position="56"/>
        <end position="76"/>
    </location>
</feature>
<gene>
    <name evidence="2" type="ORF">Ddye_031080</name>
</gene>
<dbReference type="EMBL" id="JANJYI010000009">
    <property type="protein sequence ID" value="KAK2636288.1"/>
    <property type="molecule type" value="Genomic_DNA"/>
</dbReference>
<protein>
    <submittedName>
        <fullName evidence="2">Uncharacterized protein</fullName>
    </submittedName>
</protein>
<sequence length="107" mass="12307">MTQYRVDPKNKFKASGCPILEVLKLFFGAPLHRKRQRTAGLSKCLTNDINAGKLDYFYFLIARTGSVNFIYFLFAASRYQYMASGKVEAELTMQIRNDADDRDSIKH</sequence>
<evidence type="ECO:0000256" key="1">
    <source>
        <dbReference type="SAM" id="Phobius"/>
    </source>
</evidence>
<evidence type="ECO:0000313" key="2">
    <source>
        <dbReference type="EMBL" id="KAK2636288.1"/>
    </source>
</evidence>